<evidence type="ECO:0000313" key="1">
    <source>
        <dbReference type="EMBL" id="KAJ8684164.1"/>
    </source>
</evidence>
<comment type="caution">
    <text evidence="1">The sequence shown here is derived from an EMBL/GenBank/DDBJ whole genome shotgun (WGS) entry which is preliminary data.</text>
</comment>
<evidence type="ECO:0000313" key="2">
    <source>
        <dbReference type="Proteomes" id="UP001239111"/>
    </source>
</evidence>
<keyword evidence="2" id="KW-1185">Reference proteome</keyword>
<protein>
    <submittedName>
        <fullName evidence="1">Uncharacterized protein</fullName>
    </submittedName>
</protein>
<sequence>MDDDEDDFATYGTALDPLDEENLPRKRPVTVEEQIAVDAQGRRRFHGAFTGGFSAGYFNTVGSRDGWRPQQFKSSRSSKSSNLIQRPEDFMDEEDTSEFGFAPSAIRATKEYCDESQKGTKRERTKQDSVGPIPGTPVLQEILKPIRERVGVTLLKKMGWKPGQGVGPRLTKKEKKQKQRHREKVKVYGCTLPNQEQKEIESETESSDDEYANITFAPDDYEPFRCNPKDNYYGIGYTGLERRPVLNQHINLFDAPAFSLQEKNKKLSIKGQAFGVGAFEVEDDDIYAKDDMSRYDFTLAPEKKNKSRWSKEKKSEATCLEGFVHAKEQLTGKKVFPAPAIPKDFVPVHKVKKSRFSPLPGQEIAQVRRLRMNAETRAQIINDDRPSIIDSKGPESKPTSVANKLIARALNLHGKEQVAERQRLQESIPKKTPMSWLDKLSSTTFVRGETIGTDPKIQGSIQDPSIFSQQSQETVTGDEVTLVKPSFADLDKQRRFEQYLKFSQSERQLKFSSIQPLSMTEWERDQEVQEFEKAAKLSETIVEPTKKEAKEGQKENNEELNLDVMSLNDRMMAAAKKKMFGDLTRSITEWKPVKLVCVRFNIAEPSVGVAEEGQKKKKFSIFDSLAWDDVSKFEKSTKIEYEIEPVPSTSSNFPRADAMQRDSNQIDEQRLLDTDSTSRSEKEKSFEDTYDKIFGKTADENDSNEIRHNEPAHDDDKKEEPTAKMNVQQKKDLYKSIFLSSSEESGSENEEPSSVDDEKVKIALIGKSAAERNVQRNDSPPKGIFAKLDLDSLLKRPEKDPPQKKTEPEVEGSSEIRKADEVGKVESASKCNKTSPDVEMVEDDPSSDIYGPALPDALPEPDNASKHRHVFTLSKKIDTDSGKVTDVWVEKSRDKKKSKKEKKKHKHKERSRSKSRKKSKKEKKH</sequence>
<organism evidence="1 2">
    <name type="scientific">Eretmocerus hayati</name>
    <dbReference type="NCBI Taxonomy" id="131215"/>
    <lineage>
        <taxon>Eukaryota</taxon>
        <taxon>Metazoa</taxon>
        <taxon>Ecdysozoa</taxon>
        <taxon>Arthropoda</taxon>
        <taxon>Hexapoda</taxon>
        <taxon>Insecta</taxon>
        <taxon>Pterygota</taxon>
        <taxon>Neoptera</taxon>
        <taxon>Endopterygota</taxon>
        <taxon>Hymenoptera</taxon>
        <taxon>Apocrita</taxon>
        <taxon>Proctotrupomorpha</taxon>
        <taxon>Chalcidoidea</taxon>
        <taxon>Aphelinidae</taxon>
        <taxon>Aphelininae</taxon>
        <taxon>Eretmocerus</taxon>
    </lineage>
</organism>
<proteinExistence type="predicted"/>
<gene>
    <name evidence="1" type="ORF">QAD02_019956</name>
</gene>
<name>A0ACC2PLJ1_9HYME</name>
<dbReference type="Proteomes" id="UP001239111">
    <property type="component" value="Chromosome 1"/>
</dbReference>
<dbReference type="EMBL" id="CM056741">
    <property type="protein sequence ID" value="KAJ8684164.1"/>
    <property type="molecule type" value="Genomic_DNA"/>
</dbReference>
<accession>A0ACC2PLJ1</accession>
<reference evidence="1" key="1">
    <citation type="submission" date="2023-04" db="EMBL/GenBank/DDBJ databases">
        <title>A chromosome-level genome assembly of the parasitoid wasp Eretmocerus hayati.</title>
        <authorList>
            <person name="Zhong Y."/>
            <person name="Liu S."/>
            <person name="Liu Y."/>
        </authorList>
    </citation>
    <scope>NUCLEOTIDE SEQUENCE</scope>
    <source>
        <strain evidence="1">ZJU_SS_LIU_2023</strain>
    </source>
</reference>